<name>A0AA35V2G2_LACSI</name>
<dbReference type="InterPro" id="IPR006527">
    <property type="entry name" value="F-box-assoc_dom_typ1"/>
</dbReference>
<dbReference type="PROSITE" id="PS50181">
    <property type="entry name" value="FBOX"/>
    <property type="match status" value="1"/>
</dbReference>
<evidence type="ECO:0000313" key="2">
    <source>
        <dbReference type="EMBL" id="CAI9269179.1"/>
    </source>
</evidence>
<reference evidence="2" key="1">
    <citation type="submission" date="2023-04" db="EMBL/GenBank/DDBJ databases">
        <authorList>
            <person name="Vijverberg K."/>
            <person name="Xiong W."/>
            <person name="Schranz E."/>
        </authorList>
    </citation>
    <scope>NUCLEOTIDE SEQUENCE</scope>
</reference>
<sequence>MLAGDQSITRDLSLSRTDFKPFFISSRFQAGKHSLHLHQTTSQKPHETCDSFLMVCIIIPRSRLQVVIWLSPIRRKSNMADYLPSELIVKILSRLPSKSLLRCRSVCKSWKSLISSPEFIQTHLHNFNQLNSRNIVRCCLQPENREAYTVHLDDQHLTLDTPIDFPFSLTPDDYNYGNPFFTRIGCCNGVICLYNAASTRNEILLWNPSIRRKVTITPPVQPYRNYNRDHIFVFGFGYCNISDDYKVVRLVCDGITFSDRPEVEIYTVKTATWKTIMFPQDSRFCRILGDRSHVFLNGCVHWLAGDRDISQSSILTLDISTELFGEIQLPDFHVKCPSMPVTISVVGDSLGLIYSFRPLFVCSSDYKVLVMKEYKIPTSWTLIYEVHFPDIDLGRPLKLRNNGDLITRSSSCNLMIYNKEAGCYIVDGCCRKGDELYSISIDGYQESLALLDVGSDS</sequence>
<dbReference type="SUPFAM" id="SSF81383">
    <property type="entry name" value="F-box domain"/>
    <property type="match status" value="1"/>
</dbReference>
<dbReference type="EMBL" id="OX465077">
    <property type="protein sequence ID" value="CAI9269179.1"/>
    <property type="molecule type" value="Genomic_DNA"/>
</dbReference>
<dbReference type="InterPro" id="IPR001810">
    <property type="entry name" value="F-box_dom"/>
</dbReference>
<dbReference type="InterPro" id="IPR050796">
    <property type="entry name" value="SCF_F-box_component"/>
</dbReference>
<evidence type="ECO:0000259" key="1">
    <source>
        <dbReference type="PROSITE" id="PS50181"/>
    </source>
</evidence>
<dbReference type="PANTHER" id="PTHR31672">
    <property type="entry name" value="BNACNNG10540D PROTEIN"/>
    <property type="match status" value="1"/>
</dbReference>
<dbReference type="PANTHER" id="PTHR31672:SF10">
    <property type="entry name" value="F-BOX DOMAIN-CONTAINING PROTEIN"/>
    <property type="match status" value="1"/>
</dbReference>
<keyword evidence="3" id="KW-1185">Reference proteome</keyword>
<organism evidence="2 3">
    <name type="scientific">Lactuca saligna</name>
    <name type="common">Willowleaf lettuce</name>
    <dbReference type="NCBI Taxonomy" id="75948"/>
    <lineage>
        <taxon>Eukaryota</taxon>
        <taxon>Viridiplantae</taxon>
        <taxon>Streptophyta</taxon>
        <taxon>Embryophyta</taxon>
        <taxon>Tracheophyta</taxon>
        <taxon>Spermatophyta</taxon>
        <taxon>Magnoliopsida</taxon>
        <taxon>eudicotyledons</taxon>
        <taxon>Gunneridae</taxon>
        <taxon>Pentapetalae</taxon>
        <taxon>asterids</taxon>
        <taxon>campanulids</taxon>
        <taxon>Asterales</taxon>
        <taxon>Asteraceae</taxon>
        <taxon>Cichorioideae</taxon>
        <taxon>Cichorieae</taxon>
        <taxon>Lactucinae</taxon>
        <taxon>Lactuca</taxon>
    </lineage>
</organism>
<dbReference type="SMART" id="SM00256">
    <property type="entry name" value="FBOX"/>
    <property type="match status" value="1"/>
</dbReference>
<gene>
    <name evidence="2" type="ORF">LSALG_LOCUS9561</name>
</gene>
<accession>A0AA35V2G2</accession>
<dbReference type="InterPro" id="IPR036047">
    <property type="entry name" value="F-box-like_dom_sf"/>
</dbReference>
<dbReference type="Proteomes" id="UP001177003">
    <property type="component" value="Chromosome 1"/>
</dbReference>
<evidence type="ECO:0000313" key="3">
    <source>
        <dbReference type="Proteomes" id="UP001177003"/>
    </source>
</evidence>
<dbReference type="Pfam" id="PF00646">
    <property type="entry name" value="F-box"/>
    <property type="match status" value="1"/>
</dbReference>
<dbReference type="Gene3D" id="1.20.1280.50">
    <property type="match status" value="1"/>
</dbReference>
<dbReference type="NCBIfam" id="TIGR01640">
    <property type="entry name" value="F_box_assoc_1"/>
    <property type="match status" value="1"/>
</dbReference>
<dbReference type="CDD" id="cd22157">
    <property type="entry name" value="F-box_AtFBW1-like"/>
    <property type="match status" value="1"/>
</dbReference>
<proteinExistence type="predicted"/>
<dbReference type="Pfam" id="PF07734">
    <property type="entry name" value="FBA_1"/>
    <property type="match status" value="1"/>
</dbReference>
<feature type="domain" description="F-box" evidence="1">
    <location>
        <begin position="77"/>
        <end position="123"/>
    </location>
</feature>
<dbReference type="InterPro" id="IPR017451">
    <property type="entry name" value="F-box-assoc_interact_dom"/>
</dbReference>
<protein>
    <recommendedName>
        <fullName evidence="1">F-box domain-containing protein</fullName>
    </recommendedName>
</protein>
<dbReference type="AlphaFoldDB" id="A0AA35V2G2"/>